<feature type="compositionally biased region" description="Low complexity" evidence="1">
    <location>
        <begin position="323"/>
        <end position="336"/>
    </location>
</feature>
<gene>
    <name evidence="3" type="ORF">GQ602_000182</name>
</gene>
<evidence type="ECO:0000313" key="4">
    <source>
        <dbReference type="Proteomes" id="UP000562929"/>
    </source>
</evidence>
<proteinExistence type="predicted"/>
<feature type="region of interest" description="Disordered" evidence="1">
    <location>
        <begin position="182"/>
        <end position="209"/>
    </location>
</feature>
<evidence type="ECO:0000256" key="1">
    <source>
        <dbReference type="SAM" id="MobiDB-lite"/>
    </source>
</evidence>
<organism evidence="3 4">
    <name type="scientific">Ophiocordyceps camponoti-floridani</name>
    <dbReference type="NCBI Taxonomy" id="2030778"/>
    <lineage>
        <taxon>Eukaryota</taxon>
        <taxon>Fungi</taxon>
        <taxon>Dikarya</taxon>
        <taxon>Ascomycota</taxon>
        <taxon>Pezizomycotina</taxon>
        <taxon>Sordariomycetes</taxon>
        <taxon>Hypocreomycetidae</taxon>
        <taxon>Hypocreales</taxon>
        <taxon>Ophiocordycipitaceae</taxon>
        <taxon>Ophiocordyceps</taxon>
    </lineage>
</organism>
<feature type="transmembrane region" description="Helical" evidence="2">
    <location>
        <begin position="62"/>
        <end position="84"/>
    </location>
</feature>
<accession>A0A8H4VG09</accession>
<feature type="region of interest" description="Disordered" evidence="1">
    <location>
        <begin position="221"/>
        <end position="280"/>
    </location>
</feature>
<dbReference type="Proteomes" id="UP000562929">
    <property type="component" value="Unassembled WGS sequence"/>
</dbReference>
<evidence type="ECO:0000313" key="3">
    <source>
        <dbReference type="EMBL" id="KAF4594569.1"/>
    </source>
</evidence>
<dbReference type="AlphaFoldDB" id="A0A8H4VG09"/>
<sequence>MSPVDVAMMDGGRGFAIQAKRALGLLVSRDVLVDAADRVGDVKTAFSSWGSCMKVGYCKWPVIAVIVVGSLFVFSIVWCIIRRLCCGLACCCSCCQCLRCCGNCCGCCDSPNRRRQHKYLDEPYIPPGHGYQAQPPMQAPQYAQFDVPRKGGADALPEMPSWESGSSKRVMVEDDEVELNQLNKPNASPPLAQTPTLTGGSTPGYDRHSPVSYQQRAYFDRDANMSNTGLVQPTPRGPSRPYNLMPQGTGDSFGGRSSPYQRAQRADYPPHPNFYDRQQDYGPQPLVYAPEAGYDTAVSYPPTHTSPPVEMWPSPPDHHDLDQYQYHQQQQQQQQPTLPPVTPHHQQRRLRLHLGLLASRPEPAPPRRRQRLRIPATRPISRRHRLRRAERGWQMASTNYCVINHPWIHEYLAPCLE</sequence>
<dbReference type="PANTHER" id="PTHR40018:SF1">
    <property type="entry name" value="[PSI+] INDUCTION PROTEIN 2"/>
    <property type="match status" value="1"/>
</dbReference>
<dbReference type="PANTHER" id="PTHR40018">
    <property type="entry name" value="[PSI+] INDUCTION PROTEIN 2"/>
    <property type="match status" value="1"/>
</dbReference>
<comment type="caution">
    <text evidence="3">The sequence shown here is derived from an EMBL/GenBank/DDBJ whole genome shotgun (WGS) entry which is preliminary data.</text>
</comment>
<dbReference type="GO" id="GO:0005935">
    <property type="term" value="C:cellular bud neck"/>
    <property type="evidence" value="ECO:0007669"/>
    <property type="project" value="TreeGrafter"/>
</dbReference>
<feature type="compositionally biased region" description="Polar residues" evidence="1">
    <location>
        <begin position="182"/>
        <end position="200"/>
    </location>
</feature>
<keyword evidence="2" id="KW-0472">Membrane</keyword>
<keyword evidence="4" id="KW-1185">Reference proteome</keyword>
<dbReference type="OrthoDB" id="5401332at2759"/>
<feature type="region of interest" description="Disordered" evidence="1">
    <location>
        <begin position="304"/>
        <end position="348"/>
    </location>
</feature>
<dbReference type="InterPro" id="IPR037504">
    <property type="entry name" value="PSI_induc_2"/>
</dbReference>
<keyword evidence="2" id="KW-1133">Transmembrane helix</keyword>
<dbReference type="GO" id="GO:0005886">
    <property type="term" value="C:plasma membrane"/>
    <property type="evidence" value="ECO:0007669"/>
    <property type="project" value="TreeGrafter"/>
</dbReference>
<evidence type="ECO:0000256" key="2">
    <source>
        <dbReference type="SAM" id="Phobius"/>
    </source>
</evidence>
<keyword evidence="2" id="KW-0812">Transmembrane</keyword>
<name>A0A8H4VG09_9HYPO</name>
<dbReference type="EMBL" id="JAACLJ010000001">
    <property type="protein sequence ID" value="KAF4594569.1"/>
    <property type="molecule type" value="Genomic_DNA"/>
</dbReference>
<protein>
    <submittedName>
        <fullName evidence="3">Fibroin-3 related protein</fullName>
    </submittedName>
</protein>
<reference evidence="3 4" key="1">
    <citation type="journal article" date="2020" name="G3 (Bethesda)">
        <title>Genetic Underpinnings of Host Manipulation by Ophiocordyceps as Revealed by Comparative Transcriptomics.</title>
        <authorList>
            <person name="Will I."/>
            <person name="Das B."/>
            <person name="Trinh T."/>
            <person name="Brachmann A."/>
            <person name="Ohm R.A."/>
            <person name="de Bekker C."/>
        </authorList>
    </citation>
    <scope>NUCLEOTIDE SEQUENCE [LARGE SCALE GENOMIC DNA]</scope>
    <source>
        <strain evidence="3 4">EC05</strain>
    </source>
</reference>